<proteinExistence type="predicted"/>
<reference evidence="1" key="1">
    <citation type="journal article" date="2020" name="Nat. Genet.">
        <title>Genomic diversifications of five Gossypium allopolyploid species and their impact on cotton improvement.</title>
        <authorList>
            <person name="Chen Z.J."/>
            <person name="Sreedasyam A."/>
            <person name="Ando A."/>
            <person name="Song Q."/>
            <person name="De Santiago L.M."/>
            <person name="Hulse-Kemp A.M."/>
            <person name="Ding M."/>
            <person name="Ye W."/>
            <person name="Kirkbride R.C."/>
            <person name="Jenkins J."/>
            <person name="Plott C."/>
            <person name="Lovell J."/>
            <person name="Lin Y.M."/>
            <person name="Vaughn R."/>
            <person name="Liu B."/>
            <person name="Simpson S."/>
            <person name="Scheffler B.E."/>
            <person name="Wen L."/>
            <person name="Saski C.A."/>
            <person name="Grover C.E."/>
            <person name="Hu G."/>
            <person name="Conover J.L."/>
            <person name="Carlson J.W."/>
            <person name="Shu S."/>
            <person name="Boston L.B."/>
            <person name="Williams M."/>
            <person name="Peterson D.G."/>
            <person name="McGee K."/>
            <person name="Jones D.C."/>
            <person name="Wendel J.F."/>
            <person name="Stelly D.M."/>
            <person name="Grimwood J."/>
            <person name="Schmutz J."/>
        </authorList>
    </citation>
    <scope>NUCLEOTIDE SEQUENCE [LARGE SCALE GENOMIC DNA]</scope>
    <source>
        <strain evidence="1">cv. TM-1</strain>
    </source>
</reference>
<dbReference type="InterPro" id="IPR055296">
    <property type="entry name" value="SRL2-like"/>
</dbReference>
<protein>
    <submittedName>
        <fullName evidence="2">Uncharacterized protein</fullName>
    </submittedName>
</protein>
<dbReference type="STRING" id="3635.A0A1U8PAC0"/>
<evidence type="ECO:0000313" key="1">
    <source>
        <dbReference type="Proteomes" id="UP000818029"/>
    </source>
</evidence>
<dbReference type="GeneID" id="107957203"/>
<sequence length="128" mass="14884">MLNSHSVPTPLNSHSFPCEVKFFPPFQILPSPITENEEALEPSSSPSVHRVIKKESRDIGMEKSRTSRTKWWWQRRRKIFPACESMCVCCPALRSRSRQPVKHYKKLLSEIFPKSPNTVRNMSSLKML</sequence>
<reference evidence="2" key="2">
    <citation type="submission" date="2025-08" db="UniProtKB">
        <authorList>
            <consortium name="RefSeq"/>
        </authorList>
    </citation>
    <scope>IDENTIFICATION</scope>
</reference>
<gene>
    <name evidence="2" type="primary">LOC107957203</name>
</gene>
<dbReference type="AlphaFoldDB" id="A0A1U8PAC0"/>
<dbReference type="KEGG" id="ghi:107957203"/>
<name>A0A1U8PAC0_GOSHI</name>
<dbReference type="Proteomes" id="UP000818029">
    <property type="component" value="Chromosome A05"/>
</dbReference>
<dbReference type="PANTHER" id="PTHR46087">
    <property type="entry name" value="PUTATIVE, EXPRESSED-RELATED"/>
    <property type="match status" value="1"/>
</dbReference>
<evidence type="ECO:0000313" key="2">
    <source>
        <dbReference type="RefSeq" id="XP_016748147.1"/>
    </source>
</evidence>
<dbReference type="PANTHER" id="PTHR46087:SF11">
    <property type="entry name" value="PROTEIN SEMI-ROLLED LEAF 2"/>
    <property type="match status" value="1"/>
</dbReference>
<dbReference type="RefSeq" id="XP_016748147.1">
    <property type="nucleotide sequence ID" value="XM_016892658.2"/>
</dbReference>
<accession>A0A1U8PAC0</accession>
<dbReference type="PaxDb" id="3635-A0A1U8PAC0"/>
<organism evidence="1 2">
    <name type="scientific">Gossypium hirsutum</name>
    <name type="common">Upland cotton</name>
    <name type="synonym">Gossypium mexicanum</name>
    <dbReference type="NCBI Taxonomy" id="3635"/>
    <lineage>
        <taxon>Eukaryota</taxon>
        <taxon>Viridiplantae</taxon>
        <taxon>Streptophyta</taxon>
        <taxon>Embryophyta</taxon>
        <taxon>Tracheophyta</taxon>
        <taxon>Spermatophyta</taxon>
        <taxon>Magnoliopsida</taxon>
        <taxon>eudicotyledons</taxon>
        <taxon>Gunneridae</taxon>
        <taxon>Pentapetalae</taxon>
        <taxon>rosids</taxon>
        <taxon>malvids</taxon>
        <taxon>Malvales</taxon>
        <taxon>Malvaceae</taxon>
        <taxon>Malvoideae</taxon>
        <taxon>Gossypium</taxon>
    </lineage>
</organism>
<keyword evidence="1" id="KW-1185">Reference proteome</keyword>